<evidence type="ECO:0000256" key="1">
    <source>
        <dbReference type="SAM" id="SignalP"/>
    </source>
</evidence>
<feature type="chain" id="PRO_5043712312" evidence="1">
    <location>
        <begin position="21"/>
        <end position="156"/>
    </location>
</feature>
<keyword evidence="1" id="KW-0732">Signal</keyword>
<evidence type="ECO:0000313" key="3">
    <source>
        <dbReference type="Proteomes" id="UP001226020"/>
    </source>
</evidence>
<dbReference type="EMBL" id="JASAXT010000002">
    <property type="protein sequence ID" value="MDP8147784.1"/>
    <property type="molecule type" value="Genomic_DNA"/>
</dbReference>
<proteinExistence type="predicted"/>
<dbReference type="RefSeq" id="WP_306350901.1">
    <property type="nucleotide sequence ID" value="NZ_JASAWV010000002.1"/>
</dbReference>
<sequence>MKKIILCLIILISYSSTIQAQPNRPKTEKLVCQVLEENAISVYRYIKEKEASPVGQIETERDAKLFYQNEIVSFFQIYTSYANNGQLIAQSQFDSKAKMVLSFYRMIIEDPTMTSFVSIIYDKSKTKLRKNEREVKKRVQKYCKTDSFKKEVNKYF</sequence>
<feature type="signal peptide" evidence="1">
    <location>
        <begin position="1"/>
        <end position="20"/>
    </location>
</feature>
<accession>A0AAW8CCT7</accession>
<evidence type="ECO:0000313" key="2">
    <source>
        <dbReference type="EMBL" id="MDP8147784.1"/>
    </source>
</evidence>
<reference evidence="2 3" key="1">
    <citation type="journal article" date="2023" name="Front. Microbiol.">
        <title>Phylogeography and host specificity of Pasteurellaceae pathogenic to sea-farmed fish in the north-east Atlantic.</title>
        <authorList>
            <person name="Gulla S."/>
            <person name="Colquhoun D.J."/>
            <person name="Olsen A.B."/>
            <person name="Spilsberg B."/>
            <person name="Lagesen K."/>
            <person name="Aakesson C.P."/>
            <person name="Strom S."/>
            <person name="Manji F."/>
            <person name="Birkbeck T.H."/>
            <person name="Nilsen H.K."/>
        </authorList>
    </citation>
    <scope>NUCLEOTIDE SEQUENCE [LARGE SCALE GENOMIC DNA]</scope>
    <source>
        <strain evidence="2 3">NVIB3131</strain>
    </source>
</reference>
<gene>
    <name evidence="2" type="ORF">QJU57_01650</name>
</gene>
<organism evidence="2 3">
    <name type="scientific">Phocoenobacter atlanticus subsp. atlanticus</name>
    <dbReference type="NCBI Taxonomy" id="3061285"/>
    <lineage>
        <taxon>Bacteria</taxon>
        <taxon>Pseudomonadati</taxon>
        <taxon>Pseudomonadota</taxon>
        <taxon>Gammaproteobacteria</taxon>
        <taxon>Pasteurellales</taxon>
        <taxon>Pasteurellaceae</taxon>
        <taxon>Phocoenobacter</taxon>
        <taxon>Phocoenobacter atlanticus</taxon>
    </lineage>
</organism>
<keyword evidence="3" id="KW-1185">Reference proteome</keyword>
<protein>
    <submittedName>
        <fullName evidence="2">Uncharacterized protein</fullName>
    </submittedName>
</protein>
<dbReference type="Proteomes" id="UP001226020">
    <property type="component" value="Unassembled WGS sequence"/>
</dbReference>
<comment type="caution">
    <text evidence="2">The sequence shown here is derived from an EMBL/GenBank/DDBJ whole genome shotgun (WGS) entry which is preliminary data.</text>
</comment>
<dbReference type="AlphaFoldDB" id="A0AAW8CCT7"/>
<name>A0AAW8CCT7_9PAST</name>